<keyword evidence="2" id="KW-1185">Reference proteome</keyword>
<protein>
    <recommendedName>
        <fullName evidence="3">Two-component sensor histidine kinase</fullName>
    </recommendedName>
</protein>
<name>A0ABN9MU07_9MYCO</name>
<proteinExistence type="predicted"/>
<accession>A0ABN9MU07</accession>
<organism evidence="1 2">
    <name type="scientific">[Mycobacterium] burgundiense</name>
    <dbReference type="NCBI Taxonomy" id="3064286"/>
    <lineage>
        <taxon>Bacteria</taxon>
        <taxon>Bacillati</taxon>
        <taxon>Actinomycetota</taxon>
        <taxon>Actinomycetes</taxon>
        <taxon>Mycobacteriales</taxon>
        <taxon>Mycobacteriaceae</taxon>
        <taxon>Mycolicibacterium</taxon>
    </lineage>
</organism>
<gene>
    <name evidence="1" type="ORF">MU0053_000293</name>
</gene>
<reference evidence="1 2" key="1">
    <citation type="submission" date="2023-08" db="EMBL/GenBank/DDBJ databases">
        <authorList>
            <person name="Folkvardsen B D."/>
            <person name="Norman A."/>
        </authorList>
    </citation>
    <scope>NUCLEOTIDE SEQUENCE [LARGE SCALE GENOMIC DNA]</scope>
    <source>
        <strain evidence="1 2">Mu0053</strain>
    </source>
</reference>
<sequence length="100" mass="11031">MAWLLAVSIPALLMMATFGLERLETAIDEPTADDDALAALIDRVASDSARARTDRTRVRVSAPSPILPINLDDEPDLPTRICQTLNPNPQFQPTRHVNRV</sequence>
<evidence type="ECO:0000313" key="2">
    <source>
        <dbReference type="Proteomes" id="UP001190465"/>
    </source>
</evidence>
<evidence type="ECO:0000313" key="1">
    <source>
        <dbReference type="EMBL" id="CAJ1495168.1"/>
    </source>
</evidence>
<dbReference type="Proteomes" id="UP001190465">
    <property type="component" value="Chromosome"/>
</dbReference>
<dbReference type="EMBL" id="OY726397">
    <property type="protein sequence ID" value="CAJ1495168.1"/>
    <property type="molecule type" value="Genomic_DNA"/>
</dbReference>
<dbReference type="RefSeq" id="WP_308480658.1">
    <property type="nucleotide sequence ID" value="NZ_OY726397.1"/>
</dbReference>
<evidence type="ECO:0008006" key="3">
    <source>
        <dbReference type="Google" id="ProtNLM"/>
    </source>
</evidence>